<dbReference type="OrthoDB" id="4456519at2"/>
<keyword evidence="2" id="KW-0812">Transmembrane</keyword>
<evidence type="ECO:0000256" key="1">
    <source>
        <dbReference type="SAM" id="MobiDB-lite"/>
    </source>
</evidence>
<organism evidence="3 4">
    <name type="scientific">Boudabousia liubingyangii</name>
    <dbReference type="NCBI Taxonomy" id="1921764"/>
    <lineage>
        <taxon>Bacteria</taxon>
        <taxon>Bacillati</taxon>
        <taxon>Actinomycetota</taxon>
        <taxon>Actinomycetes</taxon>
        <taxon>Actinomycetales</taxon>
        <taxon>Actinomycetaceae</taxon>
        <taxon>Boudabousia</taxon>
    </lineage>
</organism>
<feature type="transmembrane region" description="Helical" evidence="2">
    <location>
        <begin position="139"/>
        <end position="164"/>
    </location>
</feature>
<keyword evidence="2" id="KW-0472">Membrane</keyword>
<feature type="compositionally biased region" description="Polar residues" evidence="1">
    <location>
        <begin position="9"/>
        <end position="24"/>
    </location>
</feature>
<feature type="region of interest" description="Disordered" evidence="1">
    <location>
        <begin position="9"/>
        <end position="34"/>
    </location>
</feature>
<feature type="transmembrane region" description="Helical" evidence="2">
    <location>
        <begin position="210"/>
        <end position="234"/>
    </location>
</feature>
<dbReference type="RefSeq" id="WP_073709262.1">
    <property type="nucleotide sequence ID" value="NZ_MQSV01000003.1"/>
</dbReference>
<proteinExistence type="predicted"/>
<dbReference type="EMBL" id="MQSV01000003">
    <property type="protein sequence ID" value="OKL47902.1"/>
    <property type="molecule type" value="Genomic_DNA"/>
</dbReference>
<dbReference type="Proteomes" id="UP000186785">
    <property type="component" value="Unassembled WGS sequence"/>
</dbReference>
<evidence type="ECO:0000256" key="2">
    <source>
        <dbReference type="SAM" id="Phobius"/>
    </source>
</evidence>
<dbReference type="AlphaFoldDB" id="A0A1Q5PLH0"/>
<name>A0A1Q5PLH0_9ACTO</name>
<keyword evidence="4" id="KW-1185">Reference proteome</keyword>
<evidence type="ECO:0000313" key="3">
    <source>
        <dbReference type="EMBL" id="OKL47902.1"/>
    </source>
</evidence>
<evidence type="ECO:0000313" key="4">
    <source>
        <dbReference type="Proteomes" id="UP000186785"/>
    </source>
</evidence>
<reference evidence="3 4" key="1">
    <citation type="submission" date="2016-11" db="EMBL/GenBank/DDBJ databases">
        <title>Actinomyces gypaetusis sp. nov. isolated from the vulture Gypaetus barbatus in Qinghai Tibet Plateau China.</title>
        <authorList>
            <person name="Meng X."/>
        </authorList>
    </citation>
    <scope>NUCLEOTIDE SEQUENCE [LARGE SCALE GENOMIC DNA]</scope>
    <source>
        <strain evidence="3 4">VUL4_2</strain>
    </source>
</reference>
<protein>
    <submittedName>
        <fullName evidence="3">Uncharacterized protein</fullName>
    </submittedName>
</protein>
<keyword evidence="2" id="KW-1133">Transmembrane helix</keyword>
<accession>A0A1Q5PLH0</accession>
<sequence>MLKKLRFLNTINRSSDSPENLTDADSNDKNSEREDCLEELSTADEQVSDNERSQETDFSTATEIYNDAYHRFESQGVGLYQERRRSVDLLTFVEALINSISKTPKSLDKELHKVAKNHEYFKEIESKGKSLIQDASSSMLYAGIGIGGGSFIAGAGPSAAIWVATTFGTASTGTAISSLGGAAASNAALAWLGGGTLAGGGMGAAGGASLLAMAGPIGIAVVTIGVSATGYSIWKKRKKQKAELKVNTLEILKNASELEKTILEINRLRTKTTALRDEVATLFIKCMGMAHRDYDSLSEEDSKHLASLVNTSFALSGLINVQIDG</sequence>
<gene>
    <name evidence="3" type="ORF">BSR29_05300</name>
</gene>
<comment type="caution">
    <text evidence="3">The sequence shown here is derived from an EMBL/GenBank/DDBJ whole genome shotgun (WGS) entry which is preliminary data.</text>
</comment>